<organism evidence="1 2">
    <name type="scientific">Kribbella sancticallisti</name>
    <dbReference type="NCBI Taxonomy" id="460087"/>
    <lineage>
        <taxon>Bacteria</taxon>
        <taxon>Bacillati</taxon>
        <taxon>Actinomycetota</taxon>
        <taxon>Actinomycetes</taxon>
        <taxon>Propionibacteriales</taxon>
        <taxon>Kribbellaceae</taxon>
        <taxon>Kribbella</taxon>
    </lineage>
</organism>
<protein>
    <submittedName>
        <fullName evidence="1">Uncharacterized protein</fullName>
    </submittedName>
</protein>
<evidence type="ECO:0000313" key="2">
    <source>
        <dbReference type="Proteomes" id="UP001500393"/>
    </source>
</evidence>
<name>A0ABP4Q6M7_9ACTN</name>
<accession>A0ABP4Q6M7</accession>
<reference evidence="2" key="1">
    <citation type="journal article" date="2019" name="Int. J. Syst. Evol. Microbiol.">
        <title>The Global Catalogue of Microorganisms (GCM) 10K type strain sequencing project: providing services to taxonomists for standard genome sequencing and annotation.</title>
        <authorList>
            <consortium name="The Broad Institute Genomics Platform"/>
            <consortium name="The Broad Institute Genome Sequencing Center for Infectious Disease"/>
            <person name="Wu L."/>
            <person name="Ma J."/>
        </authorList>
    </citation>
    <scope>NUCLEOTIDE SEQUENCE [LARGE SCALE GENOMIC DNA]</scope>
    <source>
        <strain evidence="2">JCM 14969</strain>
    </source>
</reference>
<dbReference type="EMBL" id="BAAAOS010000050">
    <property type="protein sequence ID" value="GAA1602431.1"/>
    <property type="molecule type" value="Genomic_DNA"/>
</dbReference>
<sequence>MKITGTVERENLDSPIQESVVAHRVAIVATDDRRADRIWGDFLTHHRVYDPAAPVPDGRLVLQPEFVMFG</sequence>
<evidence type="ECO:0000313" key="1">
    <source>
        <dbReference type="EMBL" id="GAA1602431.1"/>
    </source>
</evidence>
<proteinExistence type="predicted"/>
<dbReference type="Proteomes" id="UP001500393">
    <property type="component" value="Unassembled WGS sequence"/>
</dbReference>
<keyword evidence="2" id="KW-1185">Reference proteome</keyword>
<gene>
    <name evidence="1" type="ORF">GCM10009789_65670</name>
</gene>
<comment type="caution">
    <text evidence="1">The sequence shown here is derived from an EMBL/GenBank/DDBJ whole genome shotgun (WGS) entry which is preliminary data.</text>
</comment>